<evidence type="ECO:0000256" key="3">
    <source>
        <dbReference type="ARBA" id="ARBA00022989"/>
    </source>
</evidence>
<proteinExistence type="predicted"/>
<sequence>MGNGRLTTKLTDEEWTDFNNIQCTHQNYVEQISTVQSLVLLGGLYFPDISASLGAVYILGRVLYTEGYKKASYEGRIWGVVPIDVSLLGWVGITLFGAAKSLKLIQ</sequence>
<dbReference type="PANTHER" id="PTHR10250">
    <property type="entry name" value="MICROSOMAL GLUTATHIONE S-TRANSFERASE"/>
    <property type="match status" value="1"/>
</dbReference>
<evidence type="ECO:0000256" key="1">
    <source>
        <dbReference type="ARBA" id="ARBA00004141"/>
    </source>
</evidence>
<dbReference type="Gene3D" id="1.20.120.550">
    <property type="entry name" value="Membrane associated eicosanoid/glutathione metabolism-like domain"/>
    <property type="match status" value="1"/>
</dbReference>
<dbReference type="EMBL" id="JASJQH010002113">
    <property type="protein sequence ID" value="KAK9760469.1"/>
    <property type="molecule type" value="Genomic_DNA"/>
</dbReference>
<evidence type="ECO:0000256" key="2">
    <source>
        <dbReference type="ARBA" id="ARBA00022692"/>
    </source>
</evidence>
<gene>
    <name evidence="6" type="ORF">K7432_015468</name>
</gene>
<reference evidence="6 7" key="1">
    <citation type="submission" date="2023-04" db="EMBL/GenBank/DDBJ databases">
        <title>Genome of Basidiobolus ranarum AG-B5.</title>
        <authorList>
            <person name="Stajich J.E."/>
            <person name="Carter-House D."/>
            <person name="Gryganskyi A."/>
        </authorList>
    </citation>
    <scope>NUCLEOTIDE SEQUENCE [LARGE SCALE GENOMIC DNA]</scope>
    <source>
        <strain evidence="6 7">AG-B5</strain>
    </source>
</reference>
<organism evidence="6 7">
    <name type="scientific">Basidiobolus ranarum</name>
    <dbReference type="NCBI Taxonomy" id="34480"/>
    <lineage>
        <taxon>Eukaryota</taxon>
        <taxon>Fungi</taxon>
        <taxon>Fungi incertae sedis</taxon>
        <taxon>Zoopagomycota</taxon>
        <taxon>Entomophthoromycotina</taxon>
        <taxon>Basidiobolomycetes</taxon>
        <taxon>Basidiobolales</taxon>
        <taxon>Basidiobolaceae</taxon>
        <taxon>Basidiobolus</taxon>
    </lineage>
</organism>
<keyword evidence="4 5" id="KW-0472">Membrane</keyword>
<dbReference type="Proteomes" id="UP001479436">
    <property type="component" value="Unassembled WGS sequence"/>
</dbReference>
<evidence type="ECO:0000313" key="7">
    <source>
        <dbReference type="Proteomes" id="UP001479436"/>
    </source>
</evidence>
<dbReference type="InterPro" id="IPR023352">
    <property type="entry name" value="MAPEG-like_dom_sf"/>
</dbReference>
<dbReference type="PANTHER" id="PTHR10250:SF26">
    <property type="entry name" value="GLUTATHIONE S-TRANSFERASE 3, MITOCHONDRIAL"/>
    <property type="match status" value="1"/>
</dbReference>
<feature type="transmembrane region" description="Helical" evidence="5">
    <location>
        <begin position="76"/>
        <end position="99"/>
    </location>
</feature>
<accession>A0ABR2WG69</accession>
<keyword evidence="2 5" id="KW-0812">Transmembrane</keyword>
<evidence type="ECO:0000256" key="5">
    <source>
        <dbReference type="SAM" id="Phobius"/>
    </source>
</evidence>
<name>A0ABR2WG69_9FUNG</name>
<dbReference type="InterPro" id="IPR001129">
    <property type="entry name" value="Membr-assoc_MAPEG"/>
</dbReference>
<comment type="caution">
    <text evidence="6">The sequence shown here is derived from an EMBL/GenBank/DDBJ whole genome shotgun (WGS) entry which is preliminary data.</text>
</comment>
<evidence type="ECO:0000313" key="6">
    <source>
        <dbReference type="EMBL" id="KAK9760469.1"/>
    </source>
</evidence>
<keyword evidence="3 5" id="KW-1133">Transmembrane helix</keyword>
<feature type="transmembrane region" description="Helical" evidence="5">
    <location>
        <begin position="44"/>
        <end position="64"/>
    </location>
</feature>
<protein>
    <submittedName>
        <fullName evidence="6">Uncharacterized protein</fullName>
    </submittedName>
</protein>
<evidence type="ECO:0000256" key="4">
    <source>
        <dbReference type="ARBA" id="ARBA00023136"/>
    </source>
</evidence>
<comment type="subcellular location">
    <subcellularLocation>
        <location evidence="1">Membrane</location>
        <topology evidence="1">Multi-pass membrane protein</topology>
    </subcellularLocation>
</comment>
<dbReference type="SUPFAM" id="SSF161084">
    <property type="entry name" value="MAPEG domain-like"/>
    <property type="match status" value="1"/>
</dbReference>
<dbReference type="Pfam" id="PF01124">
    <property type="entry name" value="MAPEG"/>
    <property type="match status" value="1"/>
</dbReference>
<keyword evidence="7" id="KW-1185">Reference proteome</keyword>
<dbReference type="InterPro" id="IPR050997">
    <property type="entry name" value="MAPEG"/>
</dbReference>